<evidence type="ECO:0000259" key="7">
    <source>
        <dbReference type="PROSITE" id="PS51085"/>
    </source>
</evidence>
<dbReference type="Gene3D" id="3.10.20.30">
    <property type="match status" value="1"/>
</dbReference>
<dbReference type="RefSeq" id="WP_127197789.1">
    <property type="nucleotide sequence ID" value="NZ_RZNX01000001.1"/>
</dbReference>
<keyword evidence="5" id="KW-0411">Iron-sulfur</keyword>
<evidence type="ECO:0000313" key="8">
    <source>
        <dbReference type="EMBL" id="RUT36094.1"/>
    </source>
</evidence>
<dbReference type="GO" id="GO:0009055">
    <property type="term" value="F:electron transfer activity"/>
    <property type="evidence" value="ECO:0007669"/>
    <property type="project" value="TreeGrafter"/>
</dbReference>
<dbReference type="CDD" id="cd00207">
    <property type="entry name" value="fer2"/>
    <property type="match status" value="1"/>
</dbReference>
<comment type="cofactor">
    <cofactor evidence="6">
        <name>[2Fe-2S] cluster</name>
        <dbReference type="ChEBI" id="CHEBI:190135"/>
    </cofactor>
</comment>
<protein>
    <submittedName>
        <fullName evidence="8">2Fe-2S iron-sulfur cluster binding domain-containing protein</fullName>
    </submittedName>
</protein>
<sequence length="117" mass="12690">MDCEIKFEPTGKIVKVRRGTSVLSAARQGRIHIATRCGGNAGCLMCKVNVPDQQGQSGLSTPTDAERRKLGSMMDQGTRLACQAKVTGPAVVVLPEDPLKAAIRRQLEKQQAEDDLW</sequence>
<dbReference type="Proteomes" id="UP000272464">
    <property type="component" value="Unassembled WGS sequence"/>
</dbReference>
<evidence type="ECO:0000256" key="2">
    <source>
        <dbReference type="ARBA" id="ARBA00022714"/>
    </source>
</evidence>
<evidence type="ECO:0000256" key="3">
    <source>
        <dbReference type="ARBA" id="ARBA00022723"/>
    </source>
</evidence>
<dbReference type="EMBL" id="RZNX01000001">
    <property type="protein sequence ID" value="RUT36094.1"/>
    <property type="molecule type" value="Genomic_DNA"/>
</dbReference>
<accession>A0A3S1BAX8</accession>
<gene>
    <name evidence="8" type="ORF">EJP77_03645</name>
</gene>
<dbReference type="InterPro" id="IPR001041">
    <property type="entry name" value="2Fe-2S_ferredoxin-type"/>
</dbReference>
<name>A0A3S1BAX8_9BACL</name>
<dbReference type="InterPro" id="IPR012675">
    <property type="entry name" value="Beta-grasp_dom_sf"/>
</dbReference>
<comment type="similarity">
    <text evidence="1">Belongs to the adrenodoxin/putidaredoxin family.</text>
</comment>
<feature type="domain" description="2Fe-2S ferredoxin-type" evidence="7">
    <location>
        <begin position="3"/>
        <end position="98"/>
    </location>
</feature>
<dbReference type="Pfam" id="PF00111">
    <property type="entry name" value="Fer2"/>
    <property type="match status" value="1"/>
</dbReference>
<comment type="caution">
    <text evidence="8">The sequence shown here is derived from an EMBL/GenBank/DDBJ whole genome shotgun (WGS) entry which is preliminary data.</text>
</comment>
<dbReference type="GO" id="GO:0140647">
    <property type="term" value="P:P450-containing electron transport chain"/>
    <property type="evidence" value="ECO:0007669"/>
    <property type="project" value="InterPro"/>
</dbReference>
<dbReference type="GO" id="GO:0051537">
    <property type="term" value="F:2 iron, 2 sulfur cluster binding"/>
    <property type="evidence" value="ECO:0007669"/>
    <property type="project" value="UniProtKB-KW"/>
</dbReference>
<keyword evidence="9" id="KW-1185">Reference proteome</keyword>
<evidence type="ECO:0000313" key="9">
    <source>
        <dbReference type="Proteomes" id="UP000272464"/>
    </source>
</evidence>
<proteinExistence type="inferred from homology"/>
<dbReference type="PANTHER" id="PTHR23426:SF65">
    <property type="entry name" value="FERREDOXIN-2, MITOCHONDRIAL"/>
    <property type="match status" value="1"/>
</dbReference>
<evidence type="ECO:0000256" key="6">
    <source>
        <dbReference type="ARBA" id="ARBA00034078"/>
    </source>
</evidence>
<keyword evidence="3" id="KW-0479">Metal-binding</keyword>
<dbReference type="PANTHER" id="PTHR23426">
    <property type="entry name" value="FERREDOXIN/ADRENODOXIN"/>
    <property type="match status" value="1"/>
</dbReference>
<dbReference type="GO" id="GO:0046872">
    <property type="term" value="F:metal ion binding"/>
    <property type="evidence" value="ECO:0007669"/>
    <property type="project" value="UniProtKB-KW"/>
</dbReference>
<dbReference type="OrthoDB" id="9810588at2"/>
<dbReference type="SUPFAM" id="SSF54292">
    <property type="entry name" value="2Fe-2S ferredoxin-like"/>
    <property type="match status" value="1"/>
</dbReference>
<evidence type="ECO:0000256" key="1">
    <source>
        <dbReference type="ARBA" id="ARBA00010914"/>
    </source>
</evidence>
<organism evidence="8 9">
    <name type="scientific">Paenibacillus zeisoli</name>
    <dbReference type="NCBI Taxonomy" id="2496267"/>
    <lineage>
        <taxon>Bacteria</taxon>
        <taxon>Bacillati</taxon>
        <taxon>Bacillota</taxon>
        <taxon>Bacilli</taxon>
        <taxon>Bacillales</taxon>
        <taxon>Paenibacillaceae</taxon>
        <taxon>Paenibacillus</taxon>
    </lineage>
</organism>
<keyword evidence="2" id="KW-0001">2Fe-2S</keyword>
<dbReference type="AlphaFoldDB" id="A0A3S1BAX8"/>
<evidence type="ECO:0000256" key="5">
    <source>
        <dbReference type="ARBA" id="ARBA00023014"/>
    </source>
</evidence>
<dbReference type="InterPro" id="IPR036010">
    <property type="entry name" value="2Fe-2S_ferredoxin-like_sf"/>
</dbReference>
<evidence type="ECO:0000256" key="4">
    <source>
        <dbReference type="ARBA" id="ARBA00023004"/>
    </source>
</evidence>
<reference evidence="8 9" key="1">
    <citation type="submission" date="2018-12" db="EMBL/GenBank/DDBJ databases">
        <authorList>
            <person name="Sun L."/>
            <person name="Chen Z."/>
        </authorList>
    </citation>
    <scope>NUCLEOTIDE SEQUENCE [LARGE SCALE GENOMIC DNA]</scope>
    <source>
        <strain evidence="8 9">3-5-3</strain>
    </source>
</reference>
<dbReference type="PROSITE" id="PS51085">
    <property type="entry name" value="2FE2S_FER_2"/>
    <property type="match status" value="1"/>
</dbReference>
<keyword evidence="4" id="KW-0408">Iron</keyword>
<dbReference type="InterPro" id="IPR001055">
    <property type="entry name" value="Adrenodoxin-like"/>
</dbReference>